<sequence>MFRCGGGRSPARLWTVIAVAGLGGRSTGNRRERLSRAFAEHLLECFEHGHLINWLRNIRRPV</sequence>
<evidence type="ECO:0000313" key="2">
    <source>
        <dbReference type="Proteomes" id="UP000033099"/>
    </source>
</evidence>
<accession>A0AAU8TVW5</accession>
<dbReference type="EMBL" id="CP011117">
    <property type="protein sequence ID" value="AKA84626.1"/>
    <property type="molecule type" value="Genomic_DNA"/>
</dbReference>
<name>A0AAU8TVW5_9PSED</name>
<gene>
    <name evidence="1" type="ORF">VO64_4080</name>
</gene>
<dbReference type="KEGG" id="pfb:VO64_4080"/>
<reference evidence="1 2" key="1">
    <citation type="journal article" date="2015" name="Genome Announc.">
        <title>Complete Genome Sequence of Biocontrol Strain Pseudomonas fluorescens LBUM223.</title>
        <authorList>
            <person name="Roquigny R."/>
            <person name="Arseneault T."/>
            <person name="Gadkar V.J."/>
            <person name="Novinscak A."/>
            <person name="Joly D.L."/>
            <person name="Filion M."/>
        </authorList>
    </citation>
    <scope>NUCLEOTIDE SEQUENCE [LARGE SCALE GENOMIC DNA]</scope>
    <source>
        <strain evidence="1 2">LBUM223</strain>
    </source>
</reference>
<organism evidence="1 2">
    <name type="scientific">Pseudomonas synxantha</name>
    <dbReference type="NCBI Taxonomy" id="47883"/>
    <lineage>
        <taxon>Bacteria</taxon>
        <taxon>Pseudomonadati</taxon>
        <taxon>Pseudomonadota</taxon>
        <taxon>Gammaproteobacteria</taxon>
        <taxon>Pseudomonadales</taxon>
        <taxon>Pseudomonadaceae</taxon>
        <taxon>Pseudomonas</taxon>
    </lineage>
</organism>
<proteinExistence type="predicted"/>
<dbReference type="AlphaFoldDB" id="A0AAU8TVW5"/>
<protein>
    <submittedName>
        <fullName evidence="1">Uncharacterized protein</fullName>
    </submittedName>
</protein>
<dbReference type="Proteomes" id="UP000033099">
    <property type="component" value="Chromosome"/>
</dbReference>
<evidence type="ECO:0000313" key="1">
    <source>
        <dbReference type="EMBL" id="AKA84626.1"/>
    </source>
</evidence>